<dbReference type="OrthoDB" id="4261573at2"/>
<dbReference type="RefSeq" id="WP_125046679.1">
    <property type="nucleotide sequence ID" value="NZ_BHZC01000001.1"/>
</dbReference>
<name>A0A7U9PZE1_9ACTN</name>
<proteinExistence type="predicted"/>
<evidence type="ECO:0008006" key="3">
    <source>
        <dbReference type="Google" id="ProtNLM"/>
    </source>
</evidence>
<dbReference type="NCBIfam" id="NF033521">
    <property type="entry name" value="lasso_leader_L3"/>
    <property type="match status" value="1"/>
</dbReference>
<dbReference type="Proteomes" id="UP000287830">
    <property type="component" value="Unassembled WGS sequence"/>
</dbReference>
<evidence type="ECO:0000313" key="1">
    <source>
        <dbReference type="EMBL" id="GCD37328.1"/>
    </source>
</evidence>
<dbReference type="EMBL" id="BHZC01000001">
    <property type="protein sequence ID" value="GCD37328.1"/>
    <property type="molecule type" value="Genomic_DNA"/>
</dbReference>
<evidence type="ECO:0000313" key="2">
    <source>
        <dbReference type="Proteomes" id="UP000287830"/>
    </source>
</evidence>
<gene>
    <name evidence="1" type="ORF">OEIGOIKO_05117</name>
</gene>
<organism evidence="1 2">
    <name type="scientific">Streptomyces chrestomyceticus JCM 4735</name>
    <dbReference type="NCBI Taxonomy" id="1306181"/>
    <lineage>
        <taxon>Bacteria</taxon>
        <taxon>Bacillati</taxon>
        <taxon>Actinomycetota</taxon>
        <taxon>Actinomycetes</taxon>
        <taxon>Kitasatosporales</taxon>
        <taxon>Streptomycetaceae</taxon>
        <taxon>Streptomyces</taxon>
    </lineage>
</organism>
<dbReference type="GeneID" id="95623935"/>
<comment type="caution">
    <text evidence="1">The sequence shown here is derived from an EMBL/GenBank/DDBJ whole genome shotgun (WGS) entry which is preliminary data.</text>
</comment>
<protein>
    <recommendedName>
        <fullName evidence="3">Lasso RiPP family leader peptide-containing protein</fullName>
    </recommendedName>
</protein>
<accession>A0A7U9PZE1</accession>
<reference evidence="1 2" key="1">
    <citation type="submission" date="2018-11" db="EMBL/GenBank/DDBJ databases">
        <title>Whole genome sequence of Streptomyces chrestomyceticus NBRC 13444(T).</title>
        <authorList>
            <person name="Komaki H."/>
            <person name="Tamura T."/>
        </authorList>
    </citation>
    <scope>NUCLEOTIDE SEQUENCE [LARGE SCALE GENOMIC DNA]</scope>
    <source>
        <strain evidence="1 2">NBRC 13444</strain>
    </source>
</reference>
<dbReference type="AlphaFoldDB" id="A0A7U9PZE1"/>
<sequence length="47" mass="5364">MPEIHEQTETVEYEAPELAEAGEFAELTLGFHGHHWDAFGGRGHGWW</sequence>